<dbReference type="Gene3D" id="2.60.270.60">
    <property type="match status" value="1"/>
</dbReference>
<comment type="caution">
    <text evidence="1">The sequence shown here is derived from an EMBL/GenBank/DDBJ whole genome shotgun (WGS) entry which is preliminary data.</text>
</comment>
<reference evidence="1 2" key="1">
    <citation type="submission" date="2024-05" db="EMBL/GenBank/DDBJ databases">
        <title>Long read based assembly of the Candida bracarensis genome reveals expanded adhesin content.</title>
        <authorList>
            <person name="Marcet-Houben M."/>
            <person name="Ksiezopolska E."/>
            <person name="Gabaldon T."/>
        </authorList>
    </citation>
    <scope>NUCLEOTIDE SEQUENCE [LARGE SCALE GENOMIC DNA]</scope>
    <source>
        <strain evidence="1 2">CBM6</strain>
    </source>
</reference>
<protein>
    <submittedName>
        <fullName evidence="1">Citrinin resistance protein, mitochondrial</fullName>
    </submittedName>
</protein>
<dbReference type="Pfam" id="PF09795">
    <property type="entry name" value="ATG31"/>
    <property type="match status" value="1"/>
</dbReference>
<keyword evidence="2" id="KW-1185">Reference proteome</keyword>
<dbReference type="InterPro" id="IPR018621">
    <property type="entry name" value="Atg31"/>
</dbReference>
<sequence length="179" mass="20388">MVFEPVSLTVYDRNIWHLFKKGPAVGETPQAMFPTNIRYIFDDDEDISIPTPSNNGINMTNEADGVENVIILNIDEKGDLENVELISDNYEMLSYRKSRPVNLAESRSLSRFSEVTPDNDNDKGVGVAHRQPMRVELELVSEFKDYTAMSLDDLKLDELTRIFSIQNKQLQTISDSLLN</sequence>
<organism evidence="1 2">
    <name type="scientific">Nakaseomyces bracarensis</name>
    <dbReference type="NCBI Taxonomy" id="273131"/>
    <lineage>
        <taxon>Eukaryota</taxon>
        <taxon>Fungi</taxon>
        <taxon>Dikarya</taxon>
        <taxon>Ascomycota</taxon>
        <taxon>Saccharomycotina</taxon>
        <taxon>Saccharomycetes</taxon>
        <taxon>Saccharomycetales</taxon>
        <taxon>Saccharomycetaceae</taxon>
        <taxon>Nakaseomyces</taxon>
    </lineage>
</organism>
<evidence type="ECO:0000313" key="1">
    <source>
        <dbReference type="EMBL" id="KAL3232257.1"/>
    </source>
</evidence>
<dbReference type="EMBL" id="JBEVYD010000005">
    <property type="protein sequence ID" value="KAL3232257.1"/>
    <property type="molecule type" value="Genomic_DNA"/>
</dbReference>
<name>A0ABR4NU64_9SACH</name>
<dbReference type="Proteomes" id="UP001623330">
    <property type="component" value="Unassembled WGS sequence"/>
</dbReference>
<gene>
    <name evidence="1" type="ORF">RNJ44_04173</name>
</gene>
<evidence type="ECO:0000313" key="2">
    <source>
        <dbReference type="Proteomes" id="UP001623330"/>
    </source>
</evidence>
<proteinExistence type="predicted"/>
<accession>A0ABR4NU64</accession>